<dbReference type="InterPro" id="IPR037053">
    <property type="entry name" value="Phage_tail_collar_dom_sf"/>
</dbReference>
<dbReference type="GeneID" id="77945608"/>
<protein>
    <submittedName>
        <fullName evidence="3">Putative short tail fiber</fullName>
    </submittedName>
</protein>
<dbReference type="EMBL" id="MW147367">
    <property type="protein sequence ID" value="QPB08453.1"/>
    <property type="molecule type" value="Genomic_DNA"/>
</dbReference>
<dbReference type="InterPro" id="IPR011083">
    <property type="entry name" value="Phage_tail_collar_dom"/>
</dbReference>
<proteinExistence type="predicted"/>
<evidence type="ECO:0000259" key="2">
    <source>
        <dbReference type="Pfam" id="PF07484"/>
    </source>
</evidence>
<organism evidence="3 4">
    <name type="scientific">Synechococcus phage S-H9-2</name>
    <dbReference type="NCBI Taxonomy" id="2783669"/>
    <lineage>
        <taxon>Viruses</taxon>
        <taxon>Duplodnaviria</taxon>
        <taxon>Heunggongvirae</taxon>
        <taxon>Uroviricota</taxon>
        <taxon>Caudoviricetes</taxon>
        <taxon>Pantevenvirales</taxon>
        <taxon>Kyanoviridae</taxon>
        <taxon>Yushanluvirus</taxon>
        <taxon>Yushanluvirus satich</taxon>
    </lineage>
</organism>
<reference evidence="3" key="1">
    <citation type="submission" date="2020-10" db="EMBL/GenBank/DDBJ databases">
        <title>The Isolation and Genome Sequence of a Novel Cyanophage S-H9-2 from the Yellow Sea, China.</title>
        <authorList>
            <person name="Jiang T."/>
            <person name="Luo L."/>
        </authorList>
    </citation>
    <scope>NUCLEOTIDE SEQUENCE</scope>
</reference>
<keyword evidence="4" id="KW-1185">Reference proteome</keyword>
<name>A0A873WE46_9CAUD</name>
<evidence type="ECO:0000313" key="3">
    <source>
        <dbReference type="EMBL" id="QPB08453.1"/>
    </source>
</evidence>
<feature type="region of interest" description="Disordered" evidence="1">
    <location>
        <begin position="188"/>
        <end position="210"/>
    </location>
</feature>
<dbReference type="KEGG" id="vg:77945608"/>
<evidence type="ECO:0000256" key="1">
    <source>
        <dbReference type="SAM" id="MobiDB-lite"/>
    </source>
</evidence>
<dbReference type="Proteomes" id="UP000662754">
    <property type="component" value="Segment"/>
</dbReference>
<feature type="domain" description="Phage tail collar" evidence="2">
    <location>
        <begin position="16"/>
        <end position="75"/>
    </location>
</feature>
<evidence type="ECO:0000313" key="4">
    <source>
        <dbReference type="Proteomes" id="UP000662754"/>
    </source>
</evidence>
<dbReference type="Gene3D" id="3.90.1340.10">
    <property type="entry name" value="Phage tail collar domain"/>
    <property type="match status" value="1"/>
</dbReference>
<sequence>MPFYQESKTARAAAIGTIMPWTGNISSIPAGWIICDGSAIPAVDYPLLARAMQDTYNSGTTSTFNGVFPNYTGNIVLPSILNRPLCDIETSYFGSSSPIEVDADAHTDNIAAAEVTPYIGPNTDNGINTTWNDIATDVIFTLNERNQTPDGNPYYSGRLRGNTIADGSAQGSKIMYFGPRKLGRGHLRSHKHGGRNVASIDPNPQTQPGDGVIPWSTIQYDFGLAVKDEEPGPQGDELFVSFSTTGFGRGPNGFGGGRPGRTVGGVDAEEPPINFTPRNLVWNPIKEDYTEPSNLRNINGTSGVNAWSGGISGYNSGDGEARTIKYGLGGNEVTIPTGYTNFYPDANTATTYDTFNSNQGWDFTRTTQSAGVSDVIRTHTHDEFDVNFDVSGLRPNTTINVNVTAPASNLNLDNTRNQGVLQVNFNTTQPGVTTLYLIRAY</sequence>
<dbReference type="RefSeq" id="YP_010669438.1">
    <property type="nucleotide sequence ID" value="NC_070960.1"/>
</dbReference>
<accession>A0A873WE46</accession>
<dbReference type="Pfam" id="PF07484">
    <property type="entry name" value="Collar"/>
    <property type="match status" value="1"/>
</dbReference>
<dbReference type="SUPFAM" id="SSF88874">
    <property type="entry name" value="Receptor-binding domain of short tail fibre protein gp12"/>
    <property type="match status" value="1"/>
</dbReference>